<dbReference type="InterPro" id="IPR050884">
    <property type="entry name" value="CNP_phosphodiesterase-III"/>
</dbReference>
<dbReference type="Pfam" id="PF00149">
    <property type="entry name" value="Metallophos"/>
    <property type="match status" value="1"/>
</dbReference>
<comment type="caution">
    <text evidence="6">The sequence shown here is derived from an EMBL/GenBank/DDBJ whole genome shotgun (WGS) entry which is preliminary data.</text>
</comment>
<dbReference type="Gene3D" id="3.60.21.10">
    <property type="match status" value="1"/>
</dbReference>
<dbReference type="InterPro" id="IPR029052">
    <property type="entry name" value="Metallo-depent_PP-like"/>
</dbReference>
<name>A0ABQ3XPL1_9ACTN</name>
<dbReference type="PANTHER" id="PTHR42988:SF2">
    <property type="entry name" value="CYCLIC NUCLEOTIDE PHOSPHODIESTERASE CBUA0032-RELATED"/>
    <property type="match status" value="1"/>
</dbReference>
<dbReference type="PANTHER" id="PTHR42988">
    <property type="entry name" value="PHOSPHOHYDROLASE"/>
    <property type="match status" value="1"/>
</dbReference>
<evidence type="ECO:0000256" key="2">
    <source>
        <dbReference type="ARBA" id="ARBA00022801"/>
    </source>
</evidence>
<keyword evidence="1" id="KW-0479">Metal-binding</keyword>
<accession>A0ABQ3XPL1</accession>
<proteinExistence type="inferred from homology"/>
<reference evidence="6 7" key="1">
    <citation type="submission" date="2021-01" db="EMBL/GenBank/DDBJ databases">
        <title>Whole genome shotgun sequence of Actinoplanes couchii NBRC 106145.</title>
        <authorList>
            <person name="Komaki H."/>
            <person name="Tamura T."/>
        </authorList>
    </citation>
    <scope>NUCLEOTIDE SEQUENCE [LARGE SCALE GENOMIC DNA]</scope>
    <source>
        <strain evidence="6 7">NBRC 106145</strain>
    </source>
</reference>
<keyword evidence="2" id="KW-0378">Hydrolase</keyword>
<comment type="similarity">
    <text evidence="4">Belongs to the cyclic nucleotide phosphodiesterase class-III family.</text>
</comment>
<dbReference type="SUPFAM" id="SSF56300">
    <property type="entry name" value="Metallo-dependent phosphatases"/>
    <property type="match status" value="1"/>
</dbReference>
<feature type="domain" description="Calcineurin-like phosphoesterase" evidence="5">
    <location>
        <begin position="6"/>
        <end position="199"/>
    </location>
</feature>
<dbReference type="InterPro" id="IPR004843">
    <property type="entry name" value="Calcineurin-like_PHP"/>
</dbReference>
<dbReference type="EMBL" id="BOMG01000108">
    <property type="protein sequence ID" value="GID60410.1"/>
    <property type="molecule type" value="Genomic_DNA"/>
</dbReference>
<keyword evidence="3" id="KW-0408">Iron</keyword>
<protein>
    <submittedName>
        <fullName evidence="6">Phosphohydrolase</fullName>
    </submittedName>
</protein>
<evidence type="ECO:0000259" key="5">
    <source>
        <dbReference type="Pfam" id="PF00149"/>
    </source>
</evidence>
<gene>
    <name evidence="6" type="ORF">Aco03nite_088140</name>
</gene>
<organism evidence="6 7">
    <name type="scientific">Actinoplanes couchii</name>
    <dbReference type="NCBI Taxonomy" id="403638"/>
    <lineage>
        <taxon>Bacteria</taxon>
        <taxon>Bacillati</taxon>
        <taxon>Actinomycetota</taxon>
        <taxon>Actinomycetes</taxon>
        <taxon>Micromonosporales</taxon>
        <taxon>Micromonosporaceae</taxon>
        <taxon>Actinoplanes</taxon>
    </lineage>
</organism>
<evidence type="ECO:0000256" key="3">
    <source>
        <dbReference type="ARBA" id="ARBA00023004"/>
    </source>
</evidence>
<evidence type="ECO:0000256" key="4">
    <source>
        <dbReference type="ARBA" id="ARBA00025742"/>
    </source>
</evidence>
<keyword evidence="7" id="KW-1185">Reference proteome</keyword>
<evidence type="ECO:0000256" key="1">
    <source>
        <dbReference type="ARBA" id="ARBA00022723"/>
    </source>
</evidence>
<evidence type="ECO:0000313" key="7">
    <source>
        <dbReference type="Proteomes" id="UP000612282"/>
    </source>
</evidence>
<sequence>MIVVHRLLHLSDTHLRHPQVDAAAAVDRVLLDVADQAGFDAVIVSGDLADDGSAEGCAILLEKVGTFARERGIPHFYCTGNHDSREAFREVFGSGHFNKDVRTGPDCSAVSEVGGLRIVTLDSLVPGRIHGHVSDDQLEWLGSELATPAPAGTVVVLHHPPIAPAAPVHLGTINLRNAAALGDVIAGTDVQAVVTGHFHLQLSGFLRGVPVWVGPGVVSRIDLTAADHLVRFVQGPGAAVIDLGGPYSPVFHTLHARDPLAGTLIAEVEVSSFPTGD</sequence>
<dbReference type="Proteomes" id="UP000612282">
    <property type="component" value="Unassembled WGS sequence"/>
</dbReference>
<evidence type="ECO:0000313" key="6">
    <source>
        <dbReference type="EMBL" id="GID60410.1"/>
    </source>
</evidence>